<feature type="domain" description="NfeD-like C-terminal" evidence="6">
    <location>
        <begin position="242"/>
        <end position="297"/>
    </location>
</feature>
<name>A0A2R7Y9R6_9ARCH</name>
<comment type="caution">
    <text evidence="8">The sequence shown here is derived from an EMBL/GenBank/DDBJ whole genome shotgun (WGS) entry which is preliminary data.</text>
</comment>
<gene>
    <name evidence="8" type="ORF">B9J98_01305</name>
</gene>
<evidence type="ECO:0000256" key="3">
    <source>
        <dbReference type="ARBA" id="ARBA00022989"/>
    </source>
</evidence>
<dbReference type="Proteomes" id="UP000244066">
    <property type="component" value="Unassembled WGS sequence"/>
</dbReference>
<evidence type="ECO:0000256" key="2">
    <source>
        <dbReference type="ARBA" id="ARBA00022692"/>
    </source>
</evidence>
<dbReference type="PANTHER" id="PTHR33507">
    <property type="entry name" value="INNER MEMBRANE PROTEIN YBBJ"/>
    <property type="match status" value="1"/>
</dbReference>
<protein>
    <submittedName>
        <fullName evidence="8">Uncharacterized protein</fullName>
    </submittedName>
</protein>
<feature type="transmembrane region" description="Helical" evidence="5">
    <location>
        <begin position="133"/>
        <end position="165"/>
    </location>
</feature>
<dbReference type="PANTHER" id="PTHR33507:SF4">
    <property type="entry name" value="NODULATION COMPETITIVENESS PROTEIN NFED"/>
    <property type="match status" value="1"/>
</dbReference>
<dbReference type="Pfam" id="PF01957">
    <property type="entry name" value="NfeD"/>
    <property type="match status" value="1"/>
</dbReference>
<evidence type="ECO:0000259" key="6">
    <source>
        <dbReference type="Pfam" id="PF01957"/>
    </source>
</evidence>
<dbReference type="InterPro" id="IPR002810">
    <property type="entry name" value="NfeD-like_C"/>
</dbReference>
<proteinExistence type="predicted"/>
<dbReference type="InterPro" id="IPR012340">
    <property type="entry name" value="NA-bd_OB-fold"/>
</dbReference>
<evidence type="ECO:0000313" key="9">
    <source>
        <dbReference type="Proteomes" id="UP000244066"/>
    </source>
</evidence>
<dbReference type="Pfam" id="PF24961">
    <property type="entry name" value="NfeD_membrane"/>
    <property type="match status" value="1"/>
</dbReference>
<dbReference type="Gene3D" id="3.90.226.10">
    <property type="entry name" value="2-enoyl-CoA Hydratase, Chain A, domain 1"/>
    <property type="match status" value="1"/>
</dbReference>
<sequence>MVTLSPSKTINALTAYIAERARMHGQNETAANLFVTHNLNEESALKYGVIDVVASGIDDLLERIDGMSVKVLGQSIVLHTKDATVHQYEPSLRTALLHTVSDPIIASLAFLIGLYALIFGISAPGHFAEIIGAFLLLLGLIGLGFNVNIVALLFLILGSILMIIAEAYTPGFGILGGSGFLFIIVGSLLLIPFGSAQWLASEDFYRILFNAVIGTALVIGGFTLFMVYKVVRARRQRPLLKDMINEIVYVVDELGPDRHGFVKHSGEYWMAKSQEVIKPGSKALVVGKEGHVLIVKPLEEL</sequence>
<evidence type="ECO:0000313" key="8">
    <source>
        <dbReference type="EMBL" id="PUA34253.1"/>
    </source>
</evidence>
<organism evidence="8 9">
    <name type="scientific">Candidatus Terraquivivens tikiterensis</name>
    <dbReference type="NCBI Taxonomy" id="1980982"/>
    <lineage>
        <taxon>Archaea</taxon>
        <taxon>Nitrososphaerota</taxon>
        <taxon>Candidatus Wolframiiraptoraceae</taxon>
        <taxon>Candidatus Terraquivivens</taxon>
    </lineage>
</organism>
<dbReference type="InterPro" id="IPR052165">
    <property type="entry name" value="Membrane_assoc_protease"/>
</dbReference>
<keyword evidence="4 5" id="KW-0472">Membrane</keyword>
<dbReference type="Gene3D" id="2.40.50.140">
    <property type="entry name" value="Nucleic acid-binding proteins"/>
    <property type="match status" value="1"/>
</dbReference>
<feature type="transmembrane region" description="Helical" evidence="5">
    <location>
        <begin position="207"/>
        <end position="231"/>
    </location>
</feature>
<feature type="transmembrane region" description="Helical" evidence="5">
    <location>
        <begin position="172"/>
        <end position="195"/>
    </location>
</feature>
<dbReference type="EMBL" id="NDWU01000002">
    <property type="protein sequence ID" value="PUA34253.1"/>
    <property type="molecule type" value="Genomic_DNA"/>
</dbReference>
<dbReference type="AlphaFoldDB" id="A0A2R7Y9R6"/>
<comment type="subcellular location">
    <subcellularLocation>
        <location evidence="1">Membrane</location>
        <topology evidence="1">Multi-pass membrane protein</topology>
    </subcellularLocation>
</comment>
<evidence type="ECO:0000256" key="4">
    <source>
        <dbReference type="ARBA" id="ARBA00023136"/>
    </source>
</evidence>
<evidence type="ECO:0000259" key="7">
    <source>
        <dbReference type="Pfam" id="PF24961"/>
    </source>
</evidence>
<keyword evidence="3 5" id="KW-1133">Transmembrane helix</keyword>
<accession>A0A2R7Y9R6</accession>
<evidence type="ECO:0000256" key="1">
    <source>
        <dbReference type="ARBA" id="ARBA00004141"/>
    </source>
</evidence>
<feature type="transmembrane region" description="Helical" evidence="5">
    <location>
        <begin position="103"/>
        <end position="121"/>
    </location>
</feature>
<evidence type="ECO:0000256" key="5">
    <source>
        <dbReference type="SAM" id="Phobius"/>
    </source>
</evidence>
<reference evidence="8 9" key="1">
    <citation type="submission" date="2017-04" db="EMBL/GenBank/DDBJ databases">
        <title>Draft Aigarchaeota genome from a New Zealand hot spring.</title>
        <authorList>
            <person name="Reysenbach A.-L."/>
            <person name="Donaho J.A."/>
            <person name="Gerhart J."/>
            <person name="Kelley J.F."/>
            <person name="Kouba K."/>
            <person name="Podar M."/>
            <person name="Stott M."/>
        </authorList>
    </citation>
    <scope>NUCLEOTIDE SEQUENCE [LARGE SCALE GENOMIC DNA]</scope>
    <source>
        <strain evidence="8">NZ13_MG1</strain>
    </source>
</reference>
<dbReference type="InterPro" id="IPR056739">
    <property type="entry name" value="NfeD_membrane"/>
</dbReference>
<dbReference type="GO" id="GO:0016020">
    <property type="term" value="C:membrane"/>
    <property type="evidence" value="ECO:0007669"/>
    <property type="project" value="UniProtKB-SubCell"/>
</dbReference>
<keyword evidence="2 5" id="KW-0812">Transmembrane</keyword>
<dbReference type="SUPFAM" id="SSF141322">
    <property type="entry name" value="NfeD domain-like"/>
    <property type="match status" value="1"/>
</dbReference>
<feature type="domain" description="NfeD integral membrane" evidence="7">
    <location>
        <begin position="105"/>
        <end position="229"/>
    </location>
</feature>